<sequence length="358" mass="40927">MENWYNADTSEINTELPVELTMKIIELVYHLPDGRPDVQMLSACSLVCKQWFGLARPLLYRYLAVGDFTSPERIRHLPFDKAIVLLRGPGNLGTCVRSIRMHIDASGACFTEFITILSHCPRVYRLDLEVTLHWFTSRELEQIAALPVRIRALELTMGSPASPVLYQLLKVWPSIQFLYINTEVIAAPPLYSPSFTLYELSTRRSLPVQVFRWLLPPLQDGKHTPDLRVLDCWDPPSDEISHVIAEYAPHVRSLRLVHPPKHDFLDDFTALEEFTLRSVPDLFPLPPLPQTVQHLHVHSFIVPTGTFLQSLRYVIDAIKALPRLRFVTVNQPIAQRHDFGDLVRACEEQAVEMVVDPA</sequence>
<dbReference type="Pfam" id="PF12937">
    <property type="entry name" value="F-box-like"/>
    <property type="match status" value="1"/>
</dbReference>
<proteinExistence type="predicted"/>
<protein>
    <recommendedName>
        <fullName evidence="1">F-box domain-containing protein</fullName>
    </recommendedName>
</protein>
<organism evidence="2 3">
    <name type="scientific">Hericium alpestre</name>
    <dbReference type="NCBI Taxonomy" id="135208"/>
    <lineage>
        <taxon>Eukaryota</taxon>
        <taxon>Fungi</taxon>
        <taxon>Dikarya</taxon>
        <taxon>Basidiomycota</taxon>
        <taxon>Agaricomycotina</taxon>
        <taxon>Agaricomycetes</taxon>
        <taxon>Russulales</taxon>
        <taxon>Hericiaceae</taxon>
        <taxon>Hericium</taxon>
    </lineage>
</organism>
<evidence type="ECO:0000313" key="2">
    <source>
        <dbReference type="EMBL" id="TFY76848.1"/>
    </source>
</evidence>
<dbReference type="STRING" id="135208.A0A4Y9ZTM4"/>
<dbReference type="EMBL" id="SFCI01001071">
    <property type="protein sequence ID" value="TFY76848.1"/>
    <property type="molecule type" value="Genomic_DNA"/>
</dbReference>
<reference evidence="2 3" key="1">
    <citation type="submission" date="2019-02" db="EMBL/GenBank/DDBJ databases">
        <title>Genome sequencing of the rare red list fungi Hericium alpestre (H. flagellum).</title>
        <authorList>
            <person name="Buettner E."/>
            <person name="Kellner H."/>
        </authorList>
    </citation>
    <scope>NUCLEOTIDE SEQUENCE [LARGE SCALE GENOMIC DNA]</scope>
    <source>
        <strain evidence="2 3">DSM 108284</strain>
    </source>
</reference>
<name>A0A4Y9ZTM4_9AGAM</name>
<keyword evidence="3" id="KW-1185">Reference proteome</keyword>
<dbReference type="InterPro" id="IPR032675">
    <property type="entry name" value="LRR_dom_sf"/>
</dbReference>
<evidence type="ECO:0000313" key="3">
    <source>
        <dbReference type="Proteomes" id="UP000298061"/>
    </source>
</evidence>
<dbReference type="InterPro" id="IPR001810">
    <property type="entry name" value="F-box_dom"/>
</dbReference>
<comment type="caution">
    <text evidence="2">The sequence shown here is derived from an EMBL/GenBank/DDBJ whole genome shotgun (WGS) entry which is preliminary data.</text>
</comment>
<feature type="non-terminal residue" evidence="2">
    <location>
        <position position="358"/>
    </location>
</feature>
<dbReference type="Gene3D" id="3.80.10.10">
    <property type="entry name" value="Ribonuclease Inhibitor"/>
    <property type="match status" value="1"/>
</dbReference>
<dbReference type="Proteomes" id="UP000298061">
    <property type="component" value="Unassembled WGS sequence"/>
</dbReference>
<dbReference type="OrthoDB" id="270763at2759"/>
<dbReference type="AlphaFoldDB" id="A0A4Y9ZTM4"/>
<evidence type="ECO:0000259" key="1">
    <source>
        <dbReference type="Pfam" id="PF12937"/>
    </source>
</evidence>
<feature type="domain" description="F-box" evidence="1">
    <location>
        <begin position="15"/>
        <end position="63"/>
    </location>
</feature>
<gene>
    <name evidence="2" type="ORF">EWM64_g7161</name>
</gene>
<accession>A0A4Y9ZTM4</accession>